<keyword evidence="3 5" id="KW-0777">Teichoic acid biosynthesis</keyword>
<comment type="function">
    <text evidence="5">Catalyzes the conversion of GlcNAc-PP-undecaprenol into ManNAc-GlcNAc-PP-undecaprenol, the first committed lipid intermediate in the de novo synthesis of teichoic acid.</text>
</comment>
<gene>
    <name evidence="6" type="ORF">IAB04_05885</name>
</gene>
<dbReference type="EMBL" id="DVND01000152">
    <property type="protein sequence ID" value="HIU48876.1"/>
    <property type="molecule type" value="Genomic_DNA"/>
</dbReference>
<proteinExistence type="inferred from homology"/>
<reference evidence="6" key="2">
    <citation type="journal article" date="2021" name="PeerJ">
        <title>Extensive microbial diversity within the chicken gut microbiome revealed by metagenomics and culture.</title>
        <authorList>
            <person name="Gilroy R."/>
            <person name="Ravi A."/>
            <person name="Getino M."/>
            <person name="Pursley I."/>
            <person name="Horton D.L."/>
            <person name="Alikhan N.F."/>
            <person name="Baker D."/>
            <person name="Gharbi K."/>
            <person name="Hall N."/>
            <person name="Watson M."/>
            <person name="Adriaenssens E.M."/>
            <person name="Foster-Nyarko E."/>
            <person name="Jarju S."/>
            <person name="Secka A."/>
            <person name="Antonio M."/>
            <person name="Oren A."/>
            <person name="Chaudhuri R.R."/>
            <person name="La Ragione R."/>
            <person name="Hildebrand F."/>
            <person name="Pallen M.J."/>
        </authorList>
    </citation>
    <scope>NUCLEOTIDE SEQUENCE</scope>
    <source>
        <strain evidence="6">ChiSjej4B22-9803</strain>
    </source>
</reference>
<evidence type="ECO:0000256" key="5">
    <source>
        <dbReference type="HAMAP-Rule" id="MF_02070"/>
    </source>
</evidence>
<dbReference type="Proteomes" id="UP000824111">
    <property type="component" value="Unassembled WGS sequence"/>
</dbReference>
<dbReference type="AlphaFoldDB" id="A0A9D1S6N0"/>
<dbReference type="Pfam" id="PF03808">
    <property type="entry name" value="Glyco_tran_WecG"/>
    <property type="match status" value="1"/>
</dbReference>
<comment type="caution">
    <text evidence="6">The sequence shown here is derived from an EMBL/GenBank/DDBJ whole genome shotgun (WGS) entry which is preliminary data.</text>
</comment>
<accession>A0A9D1S6N0</accession>
<dbReference type="GO" id="GO:0019350">
    <property type="term" value="P:teichoic acid biosynthetic process"/>
    <property type="evidence" value="ECO:0007669"/>
    <property type="project" value="UniProtKB-UniRule"/>
</dbReference>
<evidence type="ECO:0000256" key="1">
    <source>
        <dbReference type="ARBA" id="ARBA00022676"/>
    </source>
</evidence>
<evidence type="ECO:0000256" key="2">
    <source>
        <dbReference type="ARBA" id="ARBA00022679"/>
    </source>
</evidence>
<dbReference type="HAMAP" id="MF_02070">
    <property type="entry name" value="TagA_TarA"/>
    <property type="match status" value="1"/>
</dbReference>
<dbReference type="PANTHER" id="PTHR34136">
    <property type="match status" value="1"/>
</dbReference>
<dbReference type="GO" id="GO:0047244">
    <property type="term" value="F:N-acetylglucosaminyldiphosphoundecaprenol N-acetyl-beta-D-mannosaminyltransferase activity"/>
    <property type="evidence" value="ECO:0007669"/>
    <property type="project" value="UniProtKB-UniRule"/>
</dbReference>
<evidence type="ECO:0000256" key="4">
    <source>
        <dbReference type="ARBA" id="ARBA00023316"/>
    </source>
</evidence>
<evidence type="ECO:0000313" key="7">
    <source>
        <dbReference type="Proteomes" id="UP000824111"/>
    </source>
</evidence>
<comment type="catalytic activity">
    <reaction evidence="5">
        <text>UDP-N-acetyl-alpha-D-mannosamine + N-acetyl-alpha-D-glucosaminyl-di-trans,octa-cis-undecaprenyl diphosphate = N-acetyl-beta-D-mannosaminyl-(1-&gt;4)-N-acetyl-alpha-D-glucosaminyl di-trans,octa-cis-undecaprenyl diphosphate + UDP + H(+)</text>
        <dbReference type="Rhea" id="RHEA:16053"/>
        <dbReference type="ChEBI" id="CHEBI:15378"/>
        <dbReference type="ChEBI" id="CHEBI:58223"/>
        <dbReference type="ChEBI" id="CHEBI:62959"/>
        <dbReference type="ChEBI" id="CHEBI:68623"/>
        <dbReference type="ChEBI" id="CHEBI:132210"/>
        <dbReference type="EC" id="2.4.1.187"/>
    </reaction>
</comment>
<dbReference type="CDD" id="cd06533">
    <property type="entry name" value="Glyco_transf_WecG_TagA"/>
    <property type="match status" value="1"/>
</dbReference>
<sequence>MGKVNILGVQVDMVNAAEAAGKIIEMLEENRPHSVYTPNSEIIMMAYKDAEFCRLLNDADLLTADGIGVVYASRILGRPIAERAAGYDIARLVLEHIAESGHRLFLFGGKPGVAEQAQERLLQEYPFLNIVGCRNGYFDAAEEPEIIDAINRSGADIVFVCLGAPAQEKWIDRNMNQLHVKVLMGIGGSLDVFAGNVERAPQKWQDLGLEWLYRLIKEPRRFVRMLALPKFALTVLFKGKRYYKGGEE</sequence>
<reference evidence="6" key="1">
    <citation type="submission" date="2020-10" db="EMBL/GenBank/DDBJ databases">
        <authorList>
            <person name="Gilroy R."/>
        </authorList>
    </citation>
    <scope>NUCLEOTIDE SEQUENCE</scope>
    <source>
        <strain evidence="6">ChiSjej4B22-9803</strain>
    </source>
</reference>
<comment type="similarity">
    <text evidence="5">Belongs to the glycosyltransferase 26 family. TagA/TarA subfamily.</text>
</comment>
<dbReference type="NCBIfam" id="TIGR00696">
    <property type="entry name" value="wecG_tagA_cpsF"/>
    <property type="match status" value="1"/>
</dbReference>
<evidence type="ECO:0000313" key="6">
    <source>
        <dbReference type="EMBL" id="HIU48876.1"/>
    </source>
</evidence>
<evidence type="ECO:0000256" key="3">
    <source>
        <dbReference type="ARBA" id="ARBA00022944"/>
    </source>
</evidence>
<dbReference type="InterPro" id="IPR004629">
    <property type="entry name" value="WecG_TagA_CpsF"/>
</dbReference>
<organism evidence="6 7">
    <name type="scientific">Candidatus Avimonoglobus intestinipullorum</name>
    <dbReference type="NCBI Taxonomy" id="2840699"/>
    <lineage>
        <taxon>Bacteria</taxon>
        <taxon>Bacillati</taxon>
        <taxon>Bacillota</taxon>
        <taxon>Clostridia</taxon>
        <taxon>Eubacteriales</taxon>
        <taxon>Candidatus Avimonoglobus</taxon>
    </lineage>
</organism>
<keyword evidence="1 5" id="KW-0328">Glycosyltransferase</keyword>
<protein>
    <recommendedName>
        <fullName evidence="5">N-acetylglucosaminyldiphosphoundecaprenol N-acetyl-beta-D-mannosaminyltransferase</fullName>
        <ecNumber evidence="5">2.4.1.187</ecNumber>
    </recommendedName>
    <alternativeName>
        <fullName evidence="5">N-acetylmannosaminyltransferase</fullName>
    </alternativeName>
    <alternativeName>
        <fullName evidence="5">UDP-N-acetylmannosamine transferase</fullName>
    </alternativeName>
    <alternativeName>
        <fullName evidence="5">UDP-N-acetylmannosamine:N-acetylglucosaminyl pyrophosphorylundecaprenol N-acetylmannosaminyltransferase</fullName>
    </alternativeName>
</protein>
<keyword evidence="4 5" id="KW-0961">Cell wall biogenesis/degradation</keyword>
<dbReference type="PANTHER" id="PTHR34136:SF1">
    <property type="entry name" value="UDP-N-ACETYL-D-MANNOSAMINURONIC ACID TRANSFERASE"/>
    <property type="match status" value="1"/>
</dbReference>
<dbReference type="GO" id="GO:0071555">
    <property type="term" value="P:cell wall organization"/>
    <property type="evidence" value="ECO:0007669"/>
    <property type="project" value="UniProtKB-KW"/>
</dbReference>
<name>A0A9D1S6N0_9FIRM</name>
<dbReference type="EC" id="2.4.1.187" evidence="5"/>
<comment type="pathway">
    <text evidence="5">Cell wall biogenesis; teichoic acid biosynthesis.</text>
</comment>
<dbReference type="InterPro" id="IPR034714">
    <property type="entry name" value="TagA_TarA"/>
</dbReference>
<keyword evidence="2 5" id="KW-0808">Transferase</keyword>